<feature type="compositionally biased region" description="Low complexity" evidence="1">
    <location>
        <begin position="50"/>
        <end position="68"/>
    </location>
</feature>
<dbReference type="Pfam" id="PF14770">
    <property type="entry name" value="TMEM18"/>
    <property type="match status" value="1"/>
</dbReference>
<dbReference type="InterPro" id="IPR026721">
    <property type="entry name" value="TMEM18"/>
</dbReference>
<feature type="region of interest" description="Disordered" evidence="1">
    <location>
        <begin position="50"/>
        <end position="78"/>
    </location>
</feature>
<keyword evidence="4" id="KW-1185">Reference proteome</keyword>
<proteinExistence type="predicted"/>
<dbReference type="Proteomes" id="UP000078512">
    <property type="component" value="Unassembled WGS sequence"/>
</dbReference>
<evidence type="ECO:0000313" key="3">
    <source>
        <dbReference type="EMBL" id="OAQ34090.1"/>
    </source>
</evidence>
<gene>
    <name evidence="3" type="ORF">K457DRAFT_133655</name>
</gene>
<dbReference type="EMBL" id="KV442018">
    <property type="protein sequence ID" value="OAQ34090.1"/>
    <property type="molecule type" value="Genomic_DNA"/>
</dbReference>
<keyword evidence="2" id="KW-1133">Transmembrane helix</keyword>
<protein>
    <submittedName>
        <fullName evidence="3">Uncharacterized protein</fullName>
    </submittedName>
</protein>
<keyword evidence="2" id="KW-0472">Membrane</keyword>
<feature type="transmembrane region" description="Helical" evidence="2">
    <location>
        <begin position="204"/>
        <end position="227"/>
    </location>
</feature>
<feature type="transmembrane region" description="Helical" evidence="2">
    <location>
        <begin position="164"/>
        <end position="184"/>
    </location>
</feature>
<feature type="transmembrane region" description="Helical" evidence="2">
    <location>
        <begin position="139"/>
        <end position="157"/>
    </location>
</feature>
<evidence type="ECO:0000256" key="1">
    <source>
        <dbReference type="SAM" id="MobiDB-lite"/>
    </source>
</evidence>
<evidence type="ECO:0000313" key="4">
    <source>
        <dbReference type="Proteomes" id="UP000078512"/>
    </source>
</evidence>
<dbReference type="AlphaFoldDB" id="A0A197K9B9"/>
<organism evidence="3 4">
    <name type="scientific">Linnemannia elongata AG-77</name>
    <dbReference type="NCBI Taxonomy" id="1314771"/>
    <lineage>
        <taxon>Eukaryota</taxon>
        <taxon>Fungi</taxon>
        <taxon>Fungi incertae sedis</taxon>
        <taxon>Mucoromycota</taxon>
        <taxon>Mortierellomycotina</taxon>
        <taxon>Mortierellomycetes</taxon>
        <taxon>Mortierellales</taxon>
        <taxon>Mortierellaceae</taxon>
        <taxon>Linnemannia</taxon>
    </lineage>
</organism>
<name>A0A197K9B9_9FUNG</name>
<accession>A0A197K9B9</accession>
<sequence>MSTATSPGSGANVDGSHAQFWEDFWNTLYQFTHPFSSTFFDTVFFSQDSSSSSSSQQQEQQQQQQQQQPPTADKPSSSRFFKDEASFQKFWQGLQNGSPDGNPSGNGSGSLVDHLQTAWVDFKSASSGFIQAVEWQQTWIQMVLVMHLIFFIIIISLRNRPNPLAAMLFCTILLAALSEPLNGIGSRHWQLFADDNYFDSHGVFTSLVWAAPLLVNAMVTTMLLLRVTVKLLVKVKRAQLQDSKKKKQK</sequence>
<evidence type="ECO:0000256" key="2">
    <source>
        <dbReference type="SAM" id="Phobius"/>
    </source>
</evidence>
<reference evidence="3 4" key="1">
    <citation type="submission" date="2016-05" db="EMBL/GenBank/DDBJ databases">
        <title>Genome sequencing reveals origins of a unique bacterial endosymbiosis in the earliest lineages of terrestrial Fungi.</title>
        <authorList>
            <consortium name="DOE Joint Genome Institute"/>
            <person name="Uehling J."/>
            <person name="Gryganskyi A."/>
            <person name="Hameed K."/>
            <person name="Tschaplinski T."/>
            <person name="Misztal P."/>
            <person name="Wu S."/>
            <person name="Desiro A."/>
            <person name="Vande Pol N."/>
            <person name="Du Z.-Y."/>
            <person name="Zienkiewicz A."/>
            <person name="Zienkiewicz K."/>
            <person name="Morin E."/>
            <person name="Tisserant E."/>
            <person name="Splivallo R."/>
            <person name="Hainaut M."/>
            <person name="Henrissat B."/>
            <person name="Ohm R."/>
            <person name="Kuo A."/>
            <person name="Yan J."/>
            <person name="Lipzen A."/>
            <person name="Nolan M."/>
            <person name="Labutti K."/>
            <person name="Barry K."/>
            <person name="Goldstein A."/>
            <person name="Labbe J."/>
            <person name="Schadt C."/>
            <person name="Tuskan G."/>
            <person name="Grigoriev I."/>
            <person name="Martin F."/>
            <person name="Vilgalys R."/>
            <person name="Bonito G."/>
        </authorList>
    </citation>
    <scope>NUCLEOTIDE SEQUENCE [LARGE SCALE GENOMIC DNA]</scope>
    <source>
        <strain evidence="3 4">AG-77</strain>
    </source>
</reference>
<dbReference type="OrthoDB" id="411535at2759"/>
<keyword evidence="2" id="KW-0812">Transmembrane</keyword>